<evidence type="ECO:0000313" key="2">
    <source>
        <dbReference type="EMBL" id="GJD88608.1"/>
    </source>
</evidence>
<accession>A0AAV4ZL53</accession>
<name>A0AAV4ZL53_9HYPH</name>
<dbReference type="Proteomes" id="UP001055247">
    <property type="component" value="Unassembled WGS sequence"/>
</dbReference>
<reference evidence="2" key="1">
    <citation type="journal article" date="2016" name="Front. Microbiol.">
        <title>Genome Sequence of the Piezophilic, Mesophilic Sulfate-Reducing Bacterium Desulfovibrio indicus J2T.</title>
        <authorList>
            <person name="Cao J."/>
            <person name="Maignien L."/>
            <person name="Shao Z."/>
            <person name="Alain K."/>
            <person name="Jebbar M."/>
        </authorList>
    </citation>
    <scope>NUCLEOTIDE SEQUENCE</scope>
    <source>
        <strain evidence="2">DSM 16372</strain>
    </source>
</reference>
<gene>
    <name evidence="2" type="ORF">BHAOGJBA_2128</name>
</gene>
<dbReference type="Pfam" id="PF11684">
    <property type="entry name" value="DUF3280"/>
    <property type="match status" value="1"/>
</dbReference>
<keyword evidence="1" id="KW-0732">Signal</keyword>
<sequence>MPFAVPSPSVRALLAGLAALALLAAPDGPARADPRKAAVFPVELLDPGVVGGRRARPDETRKLALVTDELKGMLAKQGGLEPVDTAAQAAEIAKQGPFYKCEDCAAPIARTLGADLAVTGYVEKGSNQIFNLYVRILDAATGKPVRAGQVVIRADTDDTWAHAMRWVVKNRLLAEPLPEKS</sequence>
<organism evidence="2 3">
    <name type="scientific">Methylobacterium hispanicum</name>
    <dbReference type="NCBI Taxonomy" id="270350"/>
    <lineage>
        <taxon>Bacteria</taxon>
        <taxon>Pseudomonadati</taxon>
        <taxon>Pseudomonadota</taxon>
        <taxon>Alphaproteobacteria</taxon>
        <taxon>Hyphomicrobiales</taxon>
        <taxon>Methylobacteriaceae</taxon>
        <taxon>Methylobacterium</taxon>
    </lineage>
</organism>
<feature type="chain" id="PRO_5043517630" description="DUF2380 domain-containing protein" evidence="1">
    <location>
        <begin position="33"/>
        <end position="181"/>
    </location>
</feature>
<dbReference type="RefSeq" id="WP_238229992.1">
    <property type="nucleotide sequence ID" value="NZ_BPQO01000007.1"/>
</dbReference>
<dbReference type="InterPro" id="IPR021698">
    <property type="entry name" value="DUF3280"/>
</dbReference>
<evidence type="ECO:0008006" key="4">
    <source>
        <dbReference type="Google" id="ProtNLM"/>
    </source>
</evidence>
<comment type="caution">
    <text evidence="2">The sequence shown here is derived from an EMBL/GenBank/DDBJ whole genome shotgun (WGS) entry which is preliminary data.</text>
</comment>
<keyword evidence="3" id="KW-1185">Reference proteome</keyword>
<proteinExistence type="predicted"/>
<dbReference type="EMBL" id="BPQO01000007">
    <property type="protein sequence ID" value="GJD88608.1"/>
    <property type="molecule type" value="Genomic_DNA"/>
</dbReference>
<evidence type="ECO:0000256" key="1">
    <source>
        <dbReference type="SAM" id="SignalP"/>
    </source>
</evidence>
<dbReference type="AlphaFoldDB" id="A0AAV4ZL53"/>
<protein>
    <recommendedName>
        <fullName evidence="4">DUF2380 domain-containing protein</fullName>
    </recommendedName>
</protein>
<reference evidence="2" key="2">
    <citation type="submission" date="2021-08" db="EMBL/GenBank/DDBJ databases">
        <authorList>
            <person name="Tani A."/>
            <person name="Ola A."/>
            <person name="Ogura Y."/>
            <person name="Katsura K."/>
            <person name="Hayashi T."/>
        </authorList>
    </citation>
    <scope>NUCLEOTIDE SEQUENCE</scope>
    <source>
        <strain evidence="2">DSM 16372</strain>
    </source>
</reference>
<feature type="signal peptide" evidence="1">
    <location>
        <begin position="1"/>
        <end position="32"/>
    </location>
</feature>
<evidence type="ECO:0000313" key="3">
    <source>
        <dbReference type="Proteomes" id="UP001055247"/>
    </source>
</evidence>